<dbReference type="PANTHER" id="PTHR12137:SF54">
    <property type="entry name" value="CARBOHYDRATE SULFOTRANSFERASE"/>
    <property type="match status" value="1"/>
</dbReference>
<comment type="similarity">
    <text evidence="2 9">Belongs to the sulfotransferase 2 family.</text>
</comment>
<organism evidence="10 11">
    <name type="scientific">Ceratosolen solmsi marchali</name>
    <dbReference type="NCBI Taxonomy" id="326594"/>
    <lineage>
        <taxon>Eukaryota</taxon>
        <taxon>Metazoa</taxon>
        <taxon>Ecdysozoa</taxon>
        <taxon>Arthropoda</taxon>
        <taxon>Hexapoda</taxon>
        <taxon>Insecta</taxon>
        <taxon>Pterygota</taxon>
        <taxon>Neoptera</taxon>
        <taxon>Endopterygota</taxon>
        <taxon>Hymenoptera</taxon>
        <taxon>Apocrita</taxon>
        <taxon>Proctotrupomorpha</taxon>
        <taxon>Chalcidoidea</taxon>
        <taxon>Agaonidae</taxon>
        <taxon>Agaoninae</taxon>
        <taxon>Ceratosolen</taxon>
    </lineage>
</organism>
<keyword evidence="9" id="KW-0119">Carbohydrate metabolism</keyword>
<evidence type="ECO:0000313" key="10">
    <source>
        <dbReference type="Proteomes" id="UP000695007"/>
    </source>
</evidence>
<keyword evidence="4" id="KW-0812">Transmembrane</keyword>
<evidence type="ECO:0000256" key="2">
    <source>
        <dbReference type="ARBA" id="ARBA00006339"/>
    </source>
</evidence>
<keyword evidence="8 9" id="KW-0325">Glycoprotein</keyword>
<sequence length="305" mass="35982">MKEAMTENKERLARVQMLCKKYKMGSFKTIDYQVEFKDPPTPHYNILYIDSKHNISYCPIYKSGSTSWIYNLCLLNGITEEELLSGKEQISVIARRVMPELDYPEADEFLKKTMKLLIVRHPFERLLSAYRDKLENSVAGREHGTLYFNRKYNQAIVRKYRDKSHPLPTVGEQVIRRSGQPGPAGTEATWREFVDYIIATDLASYADDHWMPYYLYCTPCLIKYDFIAKVETLERDQTYVIHRMGLTDKIRPLWKHKISNTDAAKVYFKQLTKEHVRKLHEKFKLDLELFGYSSERYYDFATSST</sequence>
<dbReference type="RefSeq" id="XP_011500396.1">
    <property type="nucleotide sequence ID" value="XM_011502094.1"/>
</dbReference>
<evidence type="ECO:0000256" key="4">
    <source>
        <dbReference type="ARBA" id="ARBA00022692"/>
    </source>
</evidence>
<dbReference type="AlphaFoldDB" id="A0AAJ6YLR5"/>
<dbReference type="GO" id="GO:0000139">
    <property type="term" value="C:Golgi membrane"/>
    <property type="evidence" value="ECO:0007669"/>
    <property type="project" value="UniProtKB-SubCell"/>
</dbReference>
<dbReference type="GO" id="GO:0008146">
    <property type="term" value="F:sulfotransferase activity"/>
    <property type="evidence" value="ECO:0007669"/>
    <property type="project" value="InterPro"/>
</dbReference>
<dbReference type="Proteomes" id="UP000695007">
    <property type="component" value="Unplaced"/>
</dbReference>
<gene>
    <name evidence="11" type="primary">LOC105364210</name>
</gene>
<dbReference type="InterPro" id="IPR018011">
    <property type="entry name" value="Carb_sulfotrans_8-10"/>
</dbReference>
<evidence type="ECO:0000256" key="7">
    <source>
        <dbReference type="ARBA" id="ARBA00023136"/>
    </source>
</evidence>
<comment type="subcellular location">
    <subcellularLocation>
        <location evidence="1 9">Golgi apparatus membrane</location>
        <topology evidence="1 9">Single-pass type II membrane protein</topology>
    </subcellularLocation>
</comment>
<keyword evidence="10" id="KW-1185">Reference proteome</keyword>
<evidence type="ECO:0000256" key="6">
    <source>
        <dbReference type="ARBA" id="ARBA00023034"/>
    </source>
</evidence>
<accession>A0AAJ6YLR5</accession>
<evidence type="ECO:0000256" key="9">
    <source>
        <dbReference type="RuleBase" id="RU364020"/>
    </source>
</evidence>
<evidence type="ECO:0000313" key="11">
    <source>
        <dbReference type="RefSeq" id="XP_011500396.1"/>
    </source>
</evidence>
<keyword evidence="7" id="KW-0472">Membrane</keyword>
<protein>
    <recommendedName>
        <fullName evidence="9">Carbohydrate sulfotransferase</fullName>
        <ecNumber evidence="9">2.8.2.-</ecNumber>
    </recommendedName>
</protein>
<keyword evidence="6 9" id="KW-0333">Golgi apparatus</keyword>
<evidence type="ECO:0000256" key="8">
    <source>
        <dbReference type="ARBA" id="ARBA00023180"/>
    </source>
</evidence>
<reference evidence="11" key="1">
    <citation type="submission" date="2025-08" db="UniProtKB">
        <authorList>
            <consortium name="RefSeq"/>
        </authorList>
    </citation>
    <scope>IDENTIFICATION</scope>
</reference>
<dbReference type="PANTHER" id="PTHR12137">
    <property type="entry name" value="CARBOHYDRATE SULFOTRANSFERASE"/>
    <property type="match status" value="1"/>
</dbReference>
<dbReference type="EC" id="2.8.2.-" evidence="9"/>
<keyword evidence="9" id="KW-0735">Signal-anchor</keyword>
<dbReference type="InterPro" id="IPR005331">
    <property type="entry name" value="Sulfotransferase"/>
</dbReference>
<name>A0AAJ6YLR5_9HYME</name>
<evidence type="ECO:0000256" key="5">
    <source>
        <dbReference type="ARBA" id="ARBA00022989"/>
    </source>
</evidence>
<proteinExistence type="inferred from homology"/>
<dbReference type="GO" id="GO:0016051">
    <property type="term" value="P:carbohydrate biosynthetic process"/>
    <property type="evidence" value="ECO:0007669"/>
    <property type="project" value="InterPro"/>
</dbReference>
<evidence type="ECO:0000256" key="3">
    <source>
        <dbReference type="ARBA" id="ARBA00022679"/>
    </source>
</evidence>
<dbReference type="Pfam" id="PF03567">
    <property type="entry name" value="Sulfotransfer_2"/>
    <property type="match status" value="1"/>
</dbReference>
<dbReference type="GeneID" id="105364210"/>
<dbReference type="KEGG" id="csol:105364210"/>
<evidence type="ECO:0000256" key="1">
    <source>
        <dbReference type="ARBA" id="ARBA00004323"/>
    </source>
</evidence>
<keyword evidence="5" id="KW-1133">Transmembrane helix</keyword>
<keyword evidence="3 9" id="KW-0808">Transferase</keyword>